<dbReference type="AlphaFoldDB" id="A0A284SCK2"/>
<dbReference type="Proteomes" id="UP000219338">
    <property type="component" value="Unassembled WGS sequence"/>
</dbReference>
<proteinExistence type="predicted"/>
<name>A0A284SCK2_ARMOS</name>
<protein>
    <submittedName>
        <fullName evidence="1">Uncharacterized protein</fullName>
    </submittedName>
</protein>
<sequence>MTPPSPPLLKLLHLRQRYRLRFLYLLEENTIQVRNFWYNGLLDDSRLSSTLSSLGTDGKKDTFSTAKTFFTTPNTRTLGD</sequence>
<reference evidence="2" key="1">
    <citation type="journal article" date="2017" name="Nat. Ecol. Evol.">
        <title>Genome expansion and lineage-specific genetic innovations in the forest pathogenic fungi Armillaria.</title>
        <authorList>
            <person name="Sipos G."/>
            <person name="Prasanna A.N."/>
            <person name="Walter M.C."/>
            <person name="O'Connor E."/>
            <person name="Balint B."/>
            <person name="Krizsan K."/>
            <person name="Kiss B."/>
            <person name="Hess J."/>
            <person name="Varga T."/>
            <person name="Slot J."/>
            <person name="Riley R."/>
            <person name="Boka B."/>
            <person name="Rigling D."/>
            <person name="Barry K."/>
            <person name="Lee J."/>
            <person name="Mihaltcheva S."/>
            <person name="LaButti K."/>
            <person name="Lipzen A."/>
            <person name="Waldron R."/>
            <person name="Moloney N.M."/>
            <person name="Sperisen C."/>
            <person name="Kredics L."/>
            <person name="Vagvoelgyi C."/>
            <person name="Patrignani A."/>
            <person name="Fitzpatrick D."/>
            <person name="Nagy I."/>
            <person name="Doyle S."/>
            <person name="Anderson J.B."/>
            <person name="Grigoriev I.V."/>
            <person name="Gueldener U."/>
            <person name="Muensterkoetter M."/>
            <person name="Nagy L.G."/>
        </authorList>
    </citation>
    <scope>NUCLEOTIDE SEQUENCE [LARGE SCALE GENOMIC DNA]</scope>
    <source>
        <strain evidence="2">C18/9</strain>
    </source>
</reference>
<gene>
    <name evidence="1" type="ORF">ARMOST_22335</name>
</gene>
<dbReference type="EMBL" id="FUEG01000068">
    <property type="protein sequence ID" value="SJL18735.1"/>
    <property type="molecule type" value="Genomic_DNA"/>
</dbReference>
<organism evidence="1 2">
    <name type="scientific">Armillaria ostoyae</name>
    <name type="common">Armillaria root rot fungus</name>
    <dbReference type="NCBI Taxonomy" id="47428"/>
    <lineage>
        <taxon>Eukaryota</taxon>
        <taxon>Fungi</taxon>
        <taxon>Dikarya</taxon>
        <taxon>Basidiomycota</taxon>
        <taxon>Agaricomycotina</taxon>
        <taxon>Agaricomycetes</taxon>
        <taxon>Agaricomycetidae</taxon>
        <taxon>Agaricales</taxon>
        <taxon>Marasmiineae</taxon>
        <taxon>Physalacriaceae</taxon>
        <taxon>Armillaria</taxon>
    </lineage>
</organism>
<accession>A0A284SCK2</accession>
<evidence type="ECO:0000313" key="2">
    <source>
        <dbReference type="Proteomes" id="UP000219338"/>
    </source>
</evidence>
<keyword evidence="2" id="KW-1185">Reference proteome</keyword>
<evidence type="ECO:0000313" key="1">
    <source>
        <dbReference type="EMBL" id="SJL18735.1"/>
    </source>
</evidence>